<comment type="caution">
    <text evidence="2">The sequence shown here is derived from an EMBL/GenBank/DDBJ whole genome shotgun (WGS) entry which is preliminary data.</text>
</comment>
<protein>
    <submittedName>
        <fullName evidence="2">MerR-like DNA binding protein</fullName>
    </submittedName>
</protein>
<name>A0A543FN90_9PSEU</name>
<dbReference type="EMBL" id="VFPH01000003">
    <property type="protein sequence ID" value="TQM35337.1"/>
    <property type="molecule type" value="Genomic_DNA"/>
</dbReference>
<dbReference type="OrthoDB" id="3577753at2"/>
<proteinExistence type="predicted"/>
<keyword evidence="3" id="KW-1185">Reference proteome</keyword>
<dbReference type="Proteomes" id="UP000319818">
    <property type="component" value="Unassembled WGS sequence"/>
</dbReference>
<dbReference type="Pfam" id="PF00376">
    <property type="entry name" value="MerR"/>
    <property type="match status" value="1"/>
</dbReference>
<dbReference type="RefSeq" id="WP_142106693.1">
    <property type="nucleotide sequence ID" value="NZ_VFPH01000003.1"/>
</dbReference>
<dbReference type="InterPro" id="IPR009061">
    <property type="entry name" value="DNA-bd_dom_put_sf"/>
</dbReference>
<dbReference type="GO" id="GO:0003677">
    <property type="term" value="F:DNA binding"/>
    <property type="evidence" value="ECO:0007669"/>
    <property type="project" value="InterPro"/>
</dbReference>
<sequence length="63" mass="7282">MPTPRLVTTGELARALGLHVRTIQRYRADGVITPEFETRGGHGRWDIEKVKQQLRDLRQRGDE</sequence>
<evidence type="ECO:0000313" key="2">
    <source>
        <dbReference type="EMBL" id="TQM35337.1"/>
    </source>
</evidence>
<accession>A0A543FN90</accession>
<dbReference type="InterPro" id="IPR000551">
    <property type="entry name" value="MerR-type_HTH_dom"/>
</dbReference>
<reference evidence="2 3" key="1">
    <citation type="submission" date="2019-06" db="EMBL/GenBank/DDBJ databases">
        <title>Sequencing the genomes of 1000 actinobacteria strains.</title>
        <authorList>
            <person name="Klenk H.-P."/>
        </authorList>
    </citation>
    <scope>NUCLEOTIDE SEQUENCE [LARGE SCALE GENOMIC DNA]</scope>
    <source>
        <strain evidence="2 3">DSM 45511</strain>
    </source>
</reference>
<evidence type="ECO:0000259" key="1">
    <source>
        <dbReference type="Pfam" id="PF00376"/>
    </source>
</evidence>
<dbReference type="GO" id="GO:0006355">
    <property type="term" value="P:regulation of DNA-templated transcription"/>
    <property type="evidence" value="ECO:0007669"/>
    <property type="project" value="InterPro"/>
</dbReference>
<gene>
    <name evidence="2" type="ORF">FB388_6768</name>
</gene>
<feature type="domain" description="HTH merR-type" evidence="1">
    <location>
        <begin position="8"/>
        <end position="44"/>
    </location>
</feature>
<dbReference type="Gene3D" id="1.10.1660.10">
    <property type="match status" value="1"/>
</dbReference>
<organism evidence="2 3">
    <name type="scientific">Pseudonocardia cypriaca</name>
    <dbReference type="NCBI Taxonomy" id="882449"/>
    <lineage>
        <taxon>Bacteria</taxon>
        <taxon>Bacillati</taxon>
        <taxon>Actinomycetota</taxon>
        <taxon>Actinomycetes</taxon>
        <taxon>Pseudonocardiales</taxon>
        <taxon>Pseudonocardiaceae</taxon>
        <taxon>Pseudonocardia</taxon>
    </lineage>
</organism>
<evidence type="ECO:0000313" key="3">
    <source>
        <dbReference type="Proteomes" id="UP000319818"/>
    </source>
</evidence>
<dbReference type="AlphaFoldDB" id="A0A543FN90"/>
<dbReference type="SUPFAM" id="SSF46955">
    <property type="entry name" value="Putative DNA-binding domain"/>
    <property type="match status" value="1"/>
</dbReference>